<protein>
    <submittedName>
        <fullName evidence="5">DNA-binding transcriptional regulator, MarR family</fullName>
    </submittedName>
</protein>
<evidence type="ECO:0000313" key="5">
    <source>
        <dbReference type="EMBL" id="SJZ37531.1"/>
    </source>
</evidence>
<proteinExistence type="predicted"/>
<evidence type="ECO:0000256" key="3">
    <source>
        <dbReference type="ARBA" id="ARBA00023163"/>
    </source>
</evidence>
<gene>
    <name evidence="5" type="ORF">SAMN02745110_00166</name>
</gene>
<evidence type="ECO:0000313" key="6">
    <source>
        <dbReference type="Proteomes" id="UP000189857"/>
    </source>
</evidence>
<keyword evidence="6" id="KW-1185">Reference proteome</keyword>
<reference evidence="5 6" key="1">
    <citation type="submission" date="2017-02" db="EMBL/GenBank/DDBJ databases">
        <authorList>
            <person name="Peterson S.W."/>
        </authorList>
    </citation>
    <scope>NUCLEOTIDE SEQUENCE [LARGE SCALE GENOMIC DNA]</scope>
    <source>
        <strain evidence="5 6">ATCC 17233</strain>
    </source>
</reference>
<sequence>MSNPLSEVYGKFRVHYYRDVFNRIQARELSLSAVEVYCVEIIKALNKPTINEFANFINISSPNATYKVNSLIQKGYVVKVQSETDKREYYLDVTEKFYKYWNLSEKYLDIVEKRLEENLTAEEFETFNSILKKISNEMMPEVGLPERE</sequence>
<dbReference type="PRINTS" id="PR00598">
    <property type="entry name" value="HTHMARR"/>
</dbReference>
<organism evidence="5 6">
    <name type="scientific">Eubacterium ruminantium</name>
    <dbReference type="NCBI Taxonomy" id="42322"/>
    <lineage>
        <taxon>Bacteria</taxon>
        <taxon>Bacillati</taxon>
        <taxon>Bacillota</taxon>
        <taxon>Clostridia</taxon>
        <taxon>Eubacteriales</taxon>
        <taxon>Eubacteriaceae</taxon>
        <taxon>Eubacterium</taxon>
    </lineage>
</organism>
<feature type="domain" description="HTH marR-type" evidence="4">
    <location>
        <begin position="1"/>
        <end position="136"/>
    </location>
</feature>
<dbReference type="InterPro" id="IPR036388">
    <property type="entry name" value="WH-like_DNA-bd_sf"/>
</dbReference>
<dbReference type="EMBL" id="FUXA01000003">
    <property type="protein sequence ID" value="SJZ37531.1"/>
    <property type="molecule type" value="Genomic_DNA"/>
</dbReference>
<dbReference type="GO" id="GO:0003700">
    <property type="term" value="F:DNA-binding transcription factor activity"/>
    <property type="evidence" value="ECO:0007669"/>
    <property type="project" value="InterPro"/>
</dbReference>
<dbReference type="Gene3D" id="1.10.10.10">
    <property type="entry name" value="Winged helix-like DNA-binding domain superfamily/Winged helix DNA-binding domain"/>
    <property type="match status" value="1"/>
</dbReference>
<keyword evidence="3" id="KW-0804">Transcription</keyword>
<dbReference type="RefSeq" id="WP_078785848.1">
    <property type="nucleotide sequence ID" value="NZ_CACZYW010000005.1"/>
</dbReference>
<dbReference type="Pfam" id="PF01047">
    <property type="entry name" value="MarR"/>
    <property type="match status" value="1"/>
</dbReference>
<evidence type="ECO:0000259" key="4">
    <source>
        <dbReference type="PROSITE" id="PS50995"/>
    </source>
</evidence>
<dbReference type="SUPFAM" id="SSF46785">
    <property type="entry name" value="Winged helix' DNA-binding domain"/>
    <property type="match status" value="1"/>
</dbReference>
<dbReference type="Proteomes" id="UP000189857">
    <property type="component" value="Unassembled WGS sequence"/>
</dbReference>
<dbReference type="GO" id="GO:0003677">
    <property type="term" value="F:DNA binding"/>
    <property type="evidence" value="ECO:0007669"/>
    <property type="project" value="UniProtKB-KW"/>
</dbReference>
<name>A0A1T4K533_9FIRM</name>
<evidence type="ECO:0000256" key="1">
    <source>
        <dbReference type="ARBA" id="ARBA00023015"/>
    </source>
</evidence>
<dbReference type="InterPro" id="IPR036390">
    <property type="entry name" value="WH_DNA-bd_sf"/>
</dbReference>
<dbReference type="PANTHER" id="PTHR42756:SF1">
    <property type="entry name" value="TRANSCRIPTIONAL REPRESSOR OF EMRAB OPERON"/>
    <property type="match status" value="1"/>
</dbReference>
<evidence type="ECO:0000256" key="2">
    <source>
        <dbReference type="ARBA" id="ARBA00023125"/>
    </source>
</evidence>
<keyword evidence="1" id="KW-0805">Transcription regulation</keyword>
<dbReference type="PANTHER" id="PTHR42756">
    <property type="entry name" value="TRANSCRIPTIONAL REGULATOR, MARR"/>
    <property type="match status" value="1"/>
</dbReference>
<dbReference type="SMART" id="SM00347">
    <property type="entry name" value="HTH_MARR"/>
    <property type="match status" value="1"/>
</dbReference>
<dbReference type="PROSITE" id="PS50995">
    <property type="entry name" value="HTH_MARR_2"/>
    <property type="match status" value="1"/>
</dbReference>
<keyword evidence="2 5" id="KW-0238">DNA-binding</keyword>
<dbReference type="AlphaFoldDB" id="A0A1T4K533"/>
<dbReference type="InterPro" id="IPR000835">
    <property type="entry name" value="HTH_MarR-typ"/>
</dbReference>
<accession>A0A1T4K533</accession>